<evidence type="ECO:0000256" key="2">
    <source>
        <dbReference type="ARBA" id="ARBA00012682"/>
    </source>
</evidence>
<dbReference type="InterPro" id="IPR000971">
    <property type="entry name" value="Globin"/>
</dbReference>
<dbReference type="AlphaFoldDB" id="A0A498M7C0"/>
<dbReference type="Proteomes" id="UP000290572">
    <property type="component" value="Unassembled WGS sequence"/>
</dbReference>
<reference evidence="15 17" key="1">
    <citation type="submission" date="2018-03" db="EMBL/GenBank/DDBJ databases">
        <title>Draft genome sequence of Rohu Carp (Labeo rohita).</title>
        <authorList>
            <person name="Das P."/>
            <person name="Kushwaha B."/>
            <person name="Joshi C.G."/>
            <person name="Kumar D."/>
            <person name="Nagpure N.S."/>
            <person name="Sahoo L."/>
            <person name="Das S.P."/>
            <person name="Bit A."/>
            <person name="Patnaik S."/>
            <person name="Meher P.K."/>
            <person name="Jayasankar P."/>
            <person name="Koringa P.G."/>
            <person name="Patel N.V."/>
            <person name="Hinsu A.T."/>
            <person name="Kumar R."/>
            <person name="Pandey M."/>
            <person name="Agarwal S."/>
            <person name="Srivastava S."/>
            <person name="Singh M."/>
            <person name="Iquebal M.A."/>
            <person name="Jaiswal S."/>
            <person name="Angadi U.B."/>
            <person name="Kumar N."/>
            <person name="Raza M."/>
            <person name="Shah T.M."/>
            <person name="Rai A."/>
            <person name="Jena J.K."/>
        </authorList>
    </citation>
    <scope>NUCLEOTIDE SEQUENCE [LARGE SCALE GENOMIC DNA]</scope>
    <source>
        <strain evidence="15">DASCIFA01</strain>
        <tissue evidence="15">Testis</tissue>
    </source>
</reference>
<keyword evidence="17" id="KW-1185">Reference proteome</keyword>
<keyword evidence="3 13" id="KW-0349">Heme</keyword>
<dbReference type="InterPro" id="IPR009050">
    <property type="entry name" value="Globin-like_sf"/>
</dbReference>
<dbReference type="GO" id="GO:0004784">
    <property type="term" value="F:superoxide dismutase activity"/>
    <property type="evidence" value="ECO:0007669"/>
    <property type="project" value="UniProtKB-EC"/>
</dbReference>
<evidence type="ECO:0000256" key="7">
    <source>
        <dbReference type="ARBA" id="ARBA00044551"/>
    </source>
</evidence>
<evidence type="ECO:0000256" key="5">
    <source>
        <dbReference type="ARBA" id="ARBA00023004"/>
    </source>
</evidence>
<evidence type="ECO:0000256" key="12">
    <source>
        <dbReference type="ARBA" id="ARBA00049899"/>
    </source>
</evidence>
<dbReference type="GO" id="GO:0019825">
    <property type="term" value="F:oxygen binding"/>
    <property type="evidence" value="ECO:0007669"/>
    <property type="project" value="InterPro"/>
</dbReference>
<dbReference type="PANTHER" id="PTHR46783:SF1">
    <property type="entry name" value="CYTOGLOBIN-1-RELATED"/>
    <property type="match status" value="1"/>
</dbReference>
<evidence type="ECO:0000313" key="17">
    <source>
        <dbReference type="Proteomes" id="UP000290572"/>
    </source>
</evidence>
<dbReference type="InterPro" id="IPR013314">
    <property type="entry name" value="Globin_lamprey/hagfish"/>
</dbReference>
<evidence type="ECO:0000256" key="9">
    <source>
        <dbReference type="ARBA" id="ARBA00044569"/>
    </source>
</evidence>
<dbReference type="GO" id="GO:0020037">
    <property type="term" value="F:heme binding"/>
    <property type="evidence" value="ECO:0007669"/>
    <property type="project" value="InterPro"/>
</dbReference>
<evidence type="ECO:0000259" key="14">
    <source>
        <dbReference type="PROSITE" id="PS01033"/>
    </source>
</evidence>
<evidence type="ECO:0000256" key="11">
    <source>
        <dbReference type="ARBA" id="ARBA00048118"/>
    </source>
</evidence>
<dbReference type="GO" id="GO:0005344">
    <property type="term" value="F:oxygen carrier activity"/>
    <property type="evidence" value="ECO:0007669"/>
    <property type="project" value="UniProtKB-KW"/>
</dbReference>
<dbReference type="SUPFAM" id="SSF46458">
    <property type="entry name" value="Globin-like"/>
    <property type="match status" value="1"/>
</dbReference>
<evidence type="ECO:0000256" key="6">
    <source>
        <dbReference type="ARBA" id="ARBA00044448"/>
    </source>
</evidence>
<dbReference type="Pfam" id="PF00042">
    <property type="entry name" value="Globin"/>
    <property type="match status" value="1"/>
</dbReference>
<organism evidence="15 17">
    <name type="scientific">Labeo rohita</name>
    <name type="common">Indian major carp</name>
    <name type="synonym">Cyprinus rohita</name>
    <dbReference type="NCBI Taxonomy" id="84645"/>
    <lineage>
        <taxon>Eukaryota</taxon>
        <taxon>Metazoa</taxon>
        <taxon>Chordata</taxon>
        <taxon>Craniata</taxon>
        <taxon>Vertebrata</taxon>
        <taxon>Euteleostomi</taxon>
        <taxon>Actinopterygii</taxon>
        <taxon>Neopterygii</taxon>
        <taxon>Teleostei</taxon>
        <taxon>Ostariophysi</taxon>
        <taxon>Cypriniformes</taxon>
        <taxon>Cyprinidae</taxon>
        <taxon>Labeoninae</taxon>
        <taxon>Labeonini</taxon>
        <taxon>Labeo</taxon>
    </lineage>
</organism>
<comment type="catalytic activity">
    <reaction evidence="6">
        <text>Fe(II)-heme b-[protein] + nitric oxide + O2 = Fe(III)-heme b-[protein] + nitrate</text>
        <dbReference type="Rhea" id="RHEA:78091"/>
        <dbReference type="Rhea" id="RHEA-COMP:18975"/>
        <dbReference type="Rhea" id="RHEA-COMP:18976"/>
        <dbReference type="ChEBI" id="CHEBI:15379"/>
        <dbReference type="ChEBI" id="CHEBI:16480"/>
        <dbReference type="ChEBI" id="CHEBI:17632"/>
        <dbReference type="ChEBI" id="CHEBI:55376"/>
        <dbReference type="ChEBI" id="CHEBI:60344"/>
    </reaction>
    <physiologicalReaction direction="left-to-right" evidence="6">
        <dbReference type="Rhea" id="RHEA:78092"/>
    </physiologicalReaction>
</comment>
<keyword evidence="13" id="KW-0561">Oxygen transport</keyword>
<evidence type="ECO:0000256" key="1">
    <source>
        <dbReference type="ARBA" id="ARBA00008705"/>
    </source>
</evidence>
<dbReference type="STRING" id="84645.A0A498M7C0"/>
<evidence type="ECO:0000256" key="13">
    <source>
        <dbReference type="RuleBase" id="RU000356"/>
    </source>
</evidence>
<dbReference type="GO" id="GO:0005506">
    <property type="term" value="F:iron ion binding"/>
    <property type="evidence" value="ECO:0007669"/>
    <property type="project" value="InterPro"/>
</dbReference>
<dbReference type="InterPro" id="IPR012292">
    <property type="entry name" value="Globin/Proto"/>
</dbReference>
<name>A0A498M7C0_LABRO</name>
<comment type="catalytic activity">
    <reaction evidence="11">
        <text>Fe(III)-heme b-[protein] + nitric oxide + H2O = Fe(II)-heme b-[protein] + nitrite + 2 H(+)</text>
        <dbReference type="Rhea" id="RHEA:77711"/>
        <dbReference type="Rhea" id="RHEA-COMP:18975"/>
        <dbReference type="Rhea" id="RHEA-COMP:18976"/>
        <dbReference type="ChEBI" id="CHEBI:15377"/>
        <dbReference type="ChEBI" id="CHEBI:15378"/>
        <dbReference type="ChEBI" id="CHEBI:16301"/>
        <dbReference type="ChEBI" id="CHEBI:16480"/>
        <dbReference type="ChEBI" id="CHEBI:55376"/>
        <dbReference type="ChEBI" id="CHEBI:60344"/>
    </reaction>
    <physiologicalReaction direction="right-to-left" evidence="11">
        <dbReference type="Rhea" id="RHEA:77713"/>
    </physiologicalReaction>
</comment>
<evidence type="ECO:0000256" key="8">
    <source>
        <dbReference type="ARBA" id="ARBA00044562"/>
    </source>
</evidence>
<dbReference type="PRINTS" id="PR01906">
    <property type="entry name" value="FISHGLOBIN"/>
</dbReference>
<comment type="catalytic activity">
    <reaction evidence="12">
        <text>H2O2 + AH2 = A + 2 H2O</text>
        <dbReference type="Rhea" id="RHEA:30275"/>
        <dbReference type="ChEBI" id="CHEBI:13193"/>
        <dbReference type="ChEBI" id="CHEBI:15377"/>
        <dbReference type="ChEBI" id="CHEBI:16240"/>
        <dbReference type="ChEBI" id="CHEBI:17499"/>
    </reaction>
    <physiologicalReaction direction="left-to-right" evidence="12">
        <dbReference type="Rhea" id="RHEA:30276"/>
    </physiologicalReaction>
</comment>
<evidence type="ECO:0000256" key="3">
    <source>
        <dbReference type="ARBA" id="ARBA00022617"/>
    </source>
</evidence>
<comment type="similarity">
    <text evidence="1 13">Belongs to the globin family.</text>
</comment>
<keyword evidence="4" id="KW-0479">Metal-binding</keyword>
<proteinExistence type="inferred from homology"/>
<dbReference type="EMBL" id="QBIY01012503">
    <property type="protein sequence ID" value="RXN24937.1"/>
    <property type="molecule type" value="Genomic_DNA"/>
</dbReference>
<dbReference type="EC" id="1.15.1.1" evidence="2"/>
<accession>A0A498M7C0</accession>
<dbReference type="EMBL" id="QBIY01012780">
    <property type="protein sequence ID" value="RXN16551.1"/>
    <property type="molecule type" value="Genomic_DNA"/>
</dbReference>
<evidence type="ECO:0000256" key="10">
    <source>
        <dbReference type="ARBA" id="ARBA00047393"/>
    </source>
</evidence>
<evidence type="ECO:0000313" key="15">
    <source>
        <dbReference type="EMBL" id="RXN16551.1"/>
    </source>
</evidence>
<comment type="caution">
    <text evidence="15">The sequence shown here is derived from an EMBL/GenBank/DDBJ whole genome shotgun (WGS) entry which is preliminary data.</text>
</comment>
<sequence>MLNYFLAEVLRHKSSFRFFVNFPSAKQYFSQFQHMEDPEEMEKSSQLRKHARRIMNAINTVVENLHDPEKVSSVLGLVGKAHALKYKVEPMYFKTCFNIYIKTNHN</sequence>
<evidence type="ECO:0000256" key="4">
    <source>
        <dbReference type="ARBA" id="ARBA00022723"/>
    </source>
</evidence>
<evidence type="ECO:0000313" key="16">
    <source>
        <dbReference type="EMBL" id="RXN24937.1"/>
    </source>
</evidence>
<gene>
    <name evidence="15" type="ORF">ROHU_008293</name>
    <name evidence="16" type="ORF">ROHU_021890</name>
</gene>
<dbReference type="PANTHER" id="PTHR46783">
    <property type="entry name" value="CYTOGLOBIN"/>
    <property type="match status" value="1"/>
</dbReference>
<feature type="domain" description="Globin" evidence="14">
    <location>
        <begin position="1"/>
        <end position="106"/>
    </location>
</feature>
<keyword evidence="13" id="KW-0813">Transport</keyword>
<protein>
    <recommendedName>
        <fullName evidence="2">superoxide dismutase</fullName>
        <ecNumber evidence="2">1.15.1.1</ecNumber>
    </recommendedName>
    <alternativeName>
        <fullName evidence="7">Nitrite reductase CYGB</fullName>
    </alternativeName>
    <alternativeName>
        <fullName evidence="9">Pseudoperoxidase CYGB</fullName>
    </alternativeName>
    <alternativeName>
        <fullName evidence="8">Superoxide dismutase CYGB</fullName>
    </alternativeName>
</protein>
<comment type="catalytic activity">
    <reaction evidence="10">
        <text>2 superoxide + 2 H(+) = H2O2 + O2</text>
        <dbReference type="Rhea" id="RHEA:20696"/>
        <dbReference type="ChEBI" id="CHEBI:15378"/>
        <dbReference type="ChEBI" id="CHEBI:15379"/>
        <dbReference type="ChEBI" id="CHEBI:16240"/>
        <dbReference type="ChEBI" id="CHEBI:18421"/>
        <dbReference type="EC" id="1.15.1.1"/>
    </reaction>
    <physiologicalReaction direction="left-to-right" evidence="10">
        <dbReference type="Rhea" id="RHEA:20697"/>
    </physiologicalReaction>
</comment>
<dbReference type="Gene3D" id="1.10.490.10">
    <property type="entry name" value="Globins"/>
    <property type="match status" value="1"/>
</dbReference>
<dbReference type="PROSITE" id="PS01033">
    <property type="entry name" value="GLOBIN"/>
    <property type="match status" value="1"/>
</dbReference>
<keyword evidence="5" id="KW-0408">Iron</keyword>